<evidence type="ECO:0000259" key="2">
    <source>
        <dbReference type="Pfam" id="PF13439"/>
    </source>
</evidence>
<proteinExistence type="predicted"/>
<protein>
    <submittedName>
        <fullName evidence="3">Glycosyltransferase family 4 protein</fullName>
    </submittedName>
</protein>
<dbReference type="InterPro" id="IPR001296">
    <property type="entry name" value="Glyco_trans_1"/>
</dbReference>
<dbReference type="EMBL" id="QRYW01000003">
    <property type="protein sequence ID" value="RGV30164.1"/>
    <property type="molecule type" value="Genomic_DNA"/>
</dbReference>
<dbReference type="CDD" id="cd03820">
    <property type="entry name" value="GT4_AmsD-like"/>
    <property type="match status" value="1"/>
</dbReference>
<feature type="domain" description="Glycosyltransferase subfamily 4-like N-terminal" evidence="2">
    <location>
        <begin position="13"/>
        <end position="163"/>
    </location>
</feature>
<feature type="domain" description="Glycosyl transferase family 1" evidence="1">
    <location>
        <begin position="179"/>
        <end position="333"/>
    </location>
</feature>
<comment type="caution">
    <text evidence="3">The sequence shown here is derived from an EMBL/GenBank/DDBJ whole genome shotgun (WGS) entry which is preliminary data.</text>
</comment>
<sequence>MRLLFYISSMRAGGAERVMSVLCNGFAERGNDVYLATNTEAPISYRLDEKVHLLDLYPHGYKDMNRYVRFVSLYRSVHRIARRVKPDVIIAFMGMATKAYWATRGLSIPVIASEHTTYDRILPKGDWFRMNYIDRLATRVTVLTQHDYDYLGRRLPRKVVMPNPLSFPIYTGKTPRCKSVLAVGRLDGWKVKGFDNLIKVWAEISKLNLGWYLDIAGGGSEDSYAYLQSLVRQYQTEQTVRFLGYRADVDRLMQEHAVFVLSSRNEGFPMGLLEAMSQGCACVCFDCISGPNEMITPDVSGILVENQNLDQLKNALLKVMTDDVLREKLSSNGVEEAERFTEQKIMDRWECLFKEVLKERV</sequence>
<dbReference type="Gene3D" id="3.40.50.2000">
    <property type="entry name" value="Glycogen Phosphorylase B"/>
    <property type="match status" value="2"/>
</dbReference>
<dbReference type="PANTHER" id="PTHR12526">
    <property type="entry name" value="GLYCOSYLTRANSFERASE"/>
    <property type="match status" value="1"/>
</dbReference>
<name>A0A412WSM4_9BACT</name>
<dbReference type="RefSeq" id="WP_118107126.1">
    <property type="nucleotide sequence ID" value="NZ_QRYW01000003.1"/>
</dbReference>
<dbReference type="GO" id="GO:0016757">
    <property type="term" value="F:glycosyltransferase activity"/>
    <property type="evidence" value="ECO:0007669"/>
    <property type="project" value="InterPro"/>
</dbReference>
<dbReference type="Pfam" id="PF00534">
    <property type="entry name" value="Glycos_transf_1"/>
    <property type="match status" value="1"/>
</dbReference>
<accession>A0A412WSM4</accession>
<evidence type="ECO:0000313" key="4">
    <source>
        <dbReference type="Proteomes" id="UP000283426"/>
    </source>
</evidence>
<evidence type="ECO:0000259" key="1">
    <source>
        <dbReference type="Pfam" id="PF00534"/>
    </source>
</evidence>
<keyword evidence="3" id="KW-0808">Transferase</keyword>
<dbReference type="AlphaFoldDB" id="A0A412WSM4"/>
<dbReference type="PANTHER" id="PTHR12526:SF630">
    <property type="entry name" value="GLYCOSYLTRANSFERASE"/>
    <property type="match status" value="1"/>
</dbReference>
<organism evidence="3 4">
    <name type="scientific">Odoribacter splanchnicus</name>
    <dbReference type="NCBI Taxonomy" id="28118"/>
    <lineage>
        <taxon>Bacteria</taxon>
        <taxon>Pseudomonadati</taxon>
        <taxon>Bacteroidota</taxon>
        <taxon>Bacteroidia</taxon>
        <taxon>Bacteroidales</taxon>
        <taxon>Odoribacteraceae</taxon>
        <taxon>Odoribacter</taxon>
    </lineage>
</organism>
<dbReference type="SUPFAM" id="SSF53756">
    <property type="entry name" value="UDP-Glycosyltransferase/glycogen phosphorylase"/>
    <property type="match status" value="1"/>
</dbReference>
<gene>
    <name evidence="3" type="ORF">DWW24_01795</name>
</gene>
<dbReference type="Proteomes" id="UP000283426">
    <property type="component" value="Unassembled WGS sequence"/>
</dbReference>
<evidence type="ECO:0000313" key="3">
    <source>
        <dbReference type="EMBL" id="RGV30164.1"/>
    </source>
</evidence>
<dbReference type="Pfam" id="PF13439">
    <property type="entry name" value="Glyco_transf_4"/>
    <property type="match status" value="1"/>
</dbReference>
<dbReference type="InterPro" id="IPR028098">
    <property type="entry name" value="Glyco_trans_4-like_N"/>
</dbReference>
<reference evidence="3 4" key="1">
    <citation type="submission" date="2018-08" db="EMBL/GenBank/DDBJ databases">
        <title>A genome reference for cultivated species of the human gut microbiota.</title>
        <authorList>
            <person name="Zou Y."/>
            <person name="Xue W."/>
            <person name="Luo G."/>
        </authorList>
    </citation>
    <scope>NUCLEOTIDE SEQUENCE [LARGE SCALE GENOMIC DNA]</scope>
    <source>
        <strain evidence="3 4">AF14-6AC</strain>
    </source>
</reference>